<sequence length="168" mass="19383">MIKSYSIHVNRTNKRVNKIAVILLGVAVLGFWGLGFIQPFIQIITSDLSPKSINNGIGFIFFLGLVSLLLLAIKSNEKGCLMLYEDYIEVKSSSPVFRVYFKDLKKISFVVATITFKPYRVEFIYPDGQLKRVRLQTKEEFYDLMNYLYEVSPKELEKDVSAFESEEQ</sequence>
<protein>
    <submittedName>
        <fullName evidence="2">Uncharacterized protein</fullName>
    </submittedName>
</protein>
<keyword evidence="1" id="KW-1133">Transmembrane helix</keyword>
<keyword evidence="1" id="KW-0812">Transmembrane</keyword>
<dbReference type="KEGG" id="aswu:HUW51_15320"/>
<dbReference type="Proteomes" id="UP000515237">
    <property type="component" value="Chromosome"/>
</dbReference>
<dbReference type="AlphaFoldDB" id="A0A7G7GA39"/>
<keyword evidence="3" id="KW-1185">Reference proteome</keyword>
<dbReference type="RefSeq" id="WP_185270506.1">
    <property type="nucleotide sequence ID" value="NZ_CP055156.1"/>
</dbReference>
<accession>A0A7G7GA39</accession>
<evidence type="ECO:0000313" key="3">
    <source>
        <dbReference type="Proteomes" id="UP000515237"/>
    </source>
</evidence>
<proteinExistence type="predicted"/>
<feature type="transmembrane region" description="Helical" evidence="1">
    <location>
        <begin position="21"/>
        <end position="41"/>
    </location>
</feature>
<evidence type="ECO:0000256" key="1">
    <source>
        <dbReference type="SAM" id="Phobius"/>
    </source>
</evidence>
<gene>
    <name evidence="2" type="ORF">HUW51_15320</name>
</gene>
<evidence type="ECO:0000313" key="2">
    <source>
        <dbReference type="EMBL" id="QNF34023.1"/>
    </source>
</evidence>
<organism evidence="2 3">
    <name type="scientific">Adhaeribacter swui</name>
    <dbReference type="NCBI Taxonomy" id="2086471"/>
    <lineage>
        <taxon>Bacteria</taxon>
        <taxon>Pseudomonadati</taxon>
        <taxon>Bacteroidota</taxon>
        <taxon>Cytophagia</taxon>
        <taxon>Cytophagales</taxon>
        <taxon>Hymenobacteraceae</taxon>
        <taxon>Adhaeribacter</taxon>
    </lineage>
</organism>
<name>A0A7G7GA39_9BACT</name>
<dbReference type="EMBL" id="CP055156">
    <property type="protein sequence ID" value="QNF34023.1"/>
    <property type="molecule type" value="Genomic_DNA"/>
</dbReference>
<keyword evidence="1" id="KW-0472">Membrane</keyword>
<feature type="transmembrane region" description="Helical" evidence="1">
    <location>
        <begin position="53"/>
        <end position="73"/>
    </location>
</feature>
<reference evidence="2 3" key="1">
    <citation type="journal article" date="2018" name="Int. J. Syst. Evol. Microbiol.">
        <title>Adhaeribacter swui sp. nov., isolated from wet mud.</title>
        <authorList>
            <person name="Kim D.U."/>
            <person name="Kim K.W."/>
            <person name="Kang M.S."/>
            <person name="Kim J.Y."/>
            <person name="Jang J.H."/>
            <person name="Kim M.K."/>
        </authorList>
    </citation>
    <scope>NUCLEOTIDE SEQUENCE [LARGE SCALE GENOMIC DNA]</scope>
    <source>
        <strain evidence="2 3">KCTC 52873</strain>
    </source>
</reference>